<keyword evidence="6" id="KW-1185">Reference proteome</keyword>
<gene>
    <name evidence="5" type="ORF">G2W53_029429</name>
</gene>
<feature type="compositionally biased region" description="Basic and acidic residues" evidence="4">
    <location>
        <begin position="98"/>
        <end position="112"/>
    </location>
</feature>
<keyword evidence="2" id="KW-0677">Repeat</keyword>
<feature type="compositionally biased region" description="Polar residues" evidence="4">
    <location>
        <begin position="50"/>
        <end position="62"/>
    </location>
</feature>
<dbReference type="Pfam" id="PF13041">
    <property type="entry name" value="PPR_2"/>
    <property type="match status" value="1"/>
</dbReference>
<feature type="repeat" description="PPR" evidence="3">
    <location>
        <begin position="224"/>
        <end position="258"/>
    </location>
</feature>
<dbReference type="NCBIfam" id="TIGR00756">
    <property type="entry name" value="PPR"/>
    <property type="match status" value="3"/>
</dbReference>
<reference evidence="5" key="1">
    <citation type="submission" date="2020-09" db="EMBL/GenBank/DDBJ databases">
        <title>Genome-Enabled Discovery of Anthraquinone Biosynthesis in Senna tora.</title>
        <authorList>
            <person name="Kang S.-H."/>
            <person name="Pandey R.P."/>
            <person name="Lee C.-M."/>
            <person name="Sim J.-S."/>
            <person name="Jeong J.-T."/>
            <person name="Choi B.-S."/>
            <person name="Jung M."/>
            <person name="Ginzburg D."/>
            <person name="Zhao K."/>
            <person name="Won S.Y."/>
            <person name="Oh T.-J."/>
            <person name="Yu Y."/>
            <person name="Kim N.-H."/>
            <person name="Lee O.R."/>
            <person name="Lee T.-H."/>
            <person name="Bashyal P."/>
            <person name="Kim T.-S."/>
            <person name="Lee W.-H."/>
            <person name="Kawkins C."/>
            <person name="Kim C.-K."/>
            <person name="Kim J.S."/>
            <person name="Ahn B.O."/>
            <person name="Rhee S.Y."/>
            <person name="Sohng J.K."/>
        </authorList>
    </citation>
    <scope>NUCLEOTIDE SEQUENCE</scope>
    <source>
        <tissue evidence="5">Leaf</tissue>
    </source>
</reference>
<dbReference type="PANTHER" id="PTHR47936:SF1">
    <property type="entry name" value="PENTATRICOPEPTIDE REPEAT-CONTAINING PROTEIN GUN1, CHLOROPLASTIC"/>
    <property type="match status" value="1"/>
</dbReference>
<feature type="repeat" description="PPR" evidence="3">
    <location>
        <begin position="154"/>
        <end position="188"/>
    </location>
</feature>
<evidence type="ECO:0000256" key="2">
    <source>
        <dbReference type="ARBA" id="ARBA00022737"/>
    </source>
</evidence>
<organism evidence="5 6">
    <name type="scientific">Senna tora</name>
    <dbReference type="NCBI Taxonomy" id="362788"/>
    <lineage>
        <taxon>Eukaryota</taxon>
        <taxon>Viridiplantae</taxon>
        <taxon>Streptophyta</taxon>
        <taxon>Embryophyta</taxon>
        <taxon>Tracheophyta</taxon>
        <taxon>Spermatophyta</taxon>
        <taxon>Magnoliopsida</taxon>
        <taxon>eudicotyledons</taxon>
        <taxon>Gunneridae</taxon>
        <taxon>Pentapetalae</taxon>
        <taxon>rosids</taxon>
        <taxon>fabids</taxon>
        <taxon>Fabales</taxon>
        <taxon>Fabaceae</taxon>
        <taxon>Caesalpinioideae</taxon>
        <taxon>Cassia clade</taxon>
        <taxon>Senna</taxon>
    </lineage>
</organism>
<evidence type="ECO:0000313" key="5">
    <source>
        <dbReference type="EMBL" id="KAF7815460.1"/>
    </source>
</evidence>
<dbReference type="PROSITE" id="PS51375">
    <property type="entry name" value="PPR"/>
    <property type="match status" value="3"/>
</dbReference>
<sequence>MQCLKTVRHYSSSDDHNDSIKRPMRASDDFFRFDDSSSNSRMQQHSSESIPNGPSRSDSLFNQPPPDFQEFSRGYRRGTPRSDNHEMNREATGLEDSFLEKFKLGSDNKRGNPLDVAGSSHVEEEKKSNPDQPAPESIPQDADEIFKKMKETGLIPNAVAMLDGLCKDGLVQDAMKLFGLMREKGTIPEIVIYTAVVEGFTKAHKADDAKRIFRKMQNNGISPNAFSYTVIIQGLFKCNRLEDAVEFCVEMLEAGHSPNLMTFVGLVDCICREKGVAEAQGVVKTLIQKGFNLNEKAAREFLDKKAPFSSSVWEAIFGKKTPKRPF</sequence>
<feature type="compositionally biased region" description="Basic and acidic residues" evidence="4">
    <location>
        <begin position="80"/>
        <end position="89"/>
    </location>
</feature>
<evidence type="ECO:0000256" key="1">
    <source>
        <dbReference type="ARBA" id="ARBA00007626"/>
    </source>
</evidence>
<name>A0A834T5J8_9FABA</name>
<evidence type="ECO:0000256" key="4">
    <source>
        <dbReference type="SAM" id="MobiDB-lite"/>
    </source>
</evidence>
<feature type="compositionally biased region" description="Low complexity" evidence="4">
    <location>
        <begin position="36"/>
        <end position="49"/>
    </location>
</feature>
<dbReference type="InterPro" id="IPR002885">
    <property type="entry name" value="PPR_rpt"/>
</dbReference>
<comment type="similarity">
    <text evidence="1">Belongs to the PPR family. P subfamily.</text>
</comment>
<dbReference type="InterPro" id="IPR011990">
    <property type="entry name" value="TPR-like_helical_dom_sf"/>
</dbReference>
<dbReference type="Proteomes" id="UP000634136">
    <property type="component" value="Unassembled WGS sequence"/>
</dbReference>
<dbReference type="EMBL" id="JAAIUW010000009">
    <property type="protein sequence ID" value="KAF7815460.1"/>
    <property type="molecule type" value="Genomic_DNA"/>
</dbReference>
<proteinExistence type="inferred from homology"/>
<dbReference type="PANTHER" id="PTHR47936">
    <property type="entry name" value="PPR_LONG DOMAIN-CONTAINING PROTEIN"/>
    <property type="match status" value="1"/>
</dbReference>
<dbReference type="Gene3D" id="1.25.40.10">
    <property type="entry name" value="Tetratricopeptide repeat domain"/>
    <property type="match status" value="2"/>
</dbReference>
<feature type="repeat" description="PPR" evidence="3">
    <location>
        <begin position="189"/>
        <end position="223"/>
    </location>
</feature>
<comment type="caution">
    <text evidence="5">The sequence shown here is derived from an EMBL/GenBank/DDBJ whole genome shotgun (WGS) entry which is preliminary data.</text>
</comment>
<accession>A0A834T5J8</accession>
<feature type="compositionally biased region" description="Basic and acidic residues" evidence="4">
    <location>
        <begin position="11"/>
        <end position="35"/>
    </location>
</feature>
<dbReference type="OrthoDB" id="185373at2759"/>
<protein>
    <submittedName>
        <fullName evidence="5">Pentatricopeptide repeat-containing protein</fullName>
    </submittedName>
</protein>
<dbReference type="AlphaFoldDB" id="A0A834T5J8"/>
<evidence type="ECO:0000256" key="3">
    <source>
        <dbReference type="PROSITE-ProRule" id="PRU00708"/>
    </source>
</evidence>
<evidence type="ECO:0000313" key="6">
    <source>
        <dbReference type="Proteomes" id="UP000634136"/>
    </source>
</evidence>
<dbReference type="Pfam" id="PF01535">
    <property type="entry name" value="PPR"/>
    <property type="match status" value="1"/>
</dbReference>
<feature type="region of interest" description="Disordered" evidence="4">
    <location>
        <begin position="1"/>
        <end position="139"/>
    </location>
</feature>